<evidence type="ECO:0000313" key="3">
    <source>
        <dbReference type="Proteomes" id="UP000245959"/>
    </source>
</evidence>
<dbReference type="RefSeq" id="WP_116885227.1">
    <property type="nucleotide sequence ID" value="NZ_CABMMC010000032.1"/>
</dbReference>
<dbReference type="GeneID" id="78296506"/>
<dbReference type="AlphaFoldDB" id="A0A2U1ANL1"/>
<evidence type="ECO:0000313" key="4">
    <source>
        <dbReference type="Proteomes" id="UP000576225"/>
    </source>
</evidence>
<proteinExistence type="predicted"/>
<dbReference type="EMBL" id="JABAEW010000016">
    <property type="protein sequence ID" value="NMD86920.1"/>
    <property type="molecule type" value="Genomic_DNA"/>
</dbReference>
<accession>A0A2U1ANL1</accession>
<dbReference type="Gene3D" id="3.40.30.10">
    <property type="entry name" value="Glutaredoxin"/>
    <property type="match status" value="1"/>
</dbReference>
<evidence type="ECO:0000313" key="1">
    <source>
        <dbReference type="EMBL" id="NMD86920.1"/>
    </source>
</evidence>
<keyword evidence="3" id="KW-1185">Reference proteome</keyword>
<evidence type="ECO:0008006" key="5">
    <source>
        <dbReference type="Google" id="ProtNLM"/>
    </source>
</evidence>
<name>A0A2U1ANL1_9BACT</name>
<dbReference type="Pfam" id="PF01257">
    <property type="entry name" value="2Fe-2S_thioredx"/>
    <property type="match status" value="1"/>
</dbReference>
<dbReference type="SUPFAM" id="SSF52833">
    <property type="entry name" value="Thioredoxin-like"/>
    <property type="match status" value="1"/>
</dbReference>
<gene>
    <name evidence="2" type="ORF">C8D82_12916</name>
    <name evidence="1" type="ORF">HF882_10025</name>
</gene>
<evidence type="ECO:0000313" key="2">
    <source>
        <dbReference type="EMBL" id="PVY37994.1"/>
    </source>
</evidence>
<dbReference type="Proteomes" id="UP000576225">
    <property type="component" value="Unassembled WGS sequence"/>
</dbReference>
<organism evidence="2 3">
    <name type="scientific">Victivallis vadensis</name>
    <dbReference type="NCBI Taxonomy" id="172901"/>
    <lineage>
        <taxon>Bacteria</taxon>
        <taxon>Pseudomonadati</taxon>
        <taxon>Lentisphaerota</taxon>
        <taxon>Lentisphaeria</taxon>
        <taxon>Victivallales</taxon>
        <taxon>Victivallaceae</taxon>
        <taxon>Victivallis</taxon>
    </lineage>
</organism>
<comment type="caution">
    <text evidence="2">The sequence shown here is derived from an EMBL/GenBank/DDBJ whole genome shotgun (WGS) entry which is preliminary data.</text>
</comment>
<dbReference type="InterPro" id="IPR036249">
    <property type="entry name" value="Thioredoxin-like_sf"/>
</dbReference>
<protein>
    <recommendedName>
        <fullName evidence="5">Thioredoxin-like protein</fullName>
    </recommendedName>
</protein>
<dbReference type="OrthoDB" id="9807975at2"/>
<sequence>MSETNKIKVEICLGTTCYVLGSFRLSALEEQLPPELKSKVDIVGCACLNVCHDRNYGNAPFVRIGERIVDNATVEKVIGVIQEIVSAGGTNE</sequence>
<reference evidence="1 4" key="2">
    <citation type="submission" date="2020-04" db="EMBL/GenBank/DDBJ databases">
        <authorList>
            <person name="Hitch T.C.A."/>
            <person name="Wylensek D."/>
            <person name="Clavel T."/>
        </authorList>
    </citation>
    <scope>NUCLEOTIDE SEQUENCE [LARGE SCALE GENOMIC DNA]</scope>
    <source>
        <strain evidence="1 4">COR2-253-APC-1A</strain>
    </source>
</reference>
<reference evidence="2 3" key="1">
    <citation type="submission" date="2018-04" db="EMBL/GenBank/DDBJ databases">
        <title>Genomic Encyclopedia of Type Strains, Phase IV (KMG-IV): sequencing the most valuable type-strain genomes for metagenomic binning, comparative biology and taxonomic classification.</title>
        <authorList>
            <person name="Goeker M."/>
        </authorList>
    </citation>
    <scope>NUCLEOTIDE SEQUENCE [LARGE SCALE GENOMIC DNA]</scope>
    <source>
        <strain evidence="2 3">DSM 14823</strain>
    </source>
</reference>
<dbReference type="Proteomes" id="UP000245959">
    <property type="component" value="Unassembled WGS sequence"/>
</dbReference>
<dbReference type="EMBL" id="QEKH01000029">
    <property type="protein sequence ID" value="PVY37994.1"/>
    <property type="molecule type" value="Genomic_DNA"/>
</dbReference>